<protein>
    <recommendedName>
        <fullName evidence="1">endopeptidase La</fullName>
        <ecNumber evidence="1">3.4.21.53</ecNumber>
    </recommendedName>
</protein>
<dbReference type="CDD" id="cd23080">
    <property type="entry name" value="cpPDZ_BsYlbL-like"/>
    <property type="match status" value="1"/>
</dbReference>
<dbReference type="EMBL" id="RCTJ01000001">
    <property type="protein sequence ID" value="RLQ15377.1"/>
    <property type="molecule type" value="Genomic_DNA"/>
</dbReference>
<comment type="similarity">
    <text evidence="1">Belongs to the peptidase S16 family.</text>
</comment>
<keyword evidence="10" id="KW-1185">Reference proteome</keyword>
<comment type="caution">
    <text evidence="7">The sequence shown here is derived from an EMBL/GenBank/DDBJ whole genome shotgun (WGS) entry which is preliminary data.</text>
</comment>
<dbReference type="OrthoDB" id="2356897at2"/>
<feature type="domain" description="Lon proteolytic" evidence="4">
    <location>
        <begin position="226"/>
        <end position="336"/>
    </location>
</feature>
<dbReference type="PATRIC" id="fig|1422.14.peg.3555"/>
<evidence type="ECO:0000313" key="6">
    <source>
        <dbReference type="EMBL" id="KYD21294.1"/>
    </source>
</evidence>
<dbReference type="Proteomes" id="UP000266922">
    <property type="component" value="Unassembled WGS sequence"/>
</dbReference>
<dbReference type="SMART" id="SM00228">
    <property type="entry name" value="PDZ"/>
    <property type="match status" value="1"/>
</dbReference>
<dbReference type="EMBL" id="LQYV01000135">
    <property type="protein sequence ID" value="KYD21294.1"/>
    <property type="molecule type" value="Genomic_DNA"/>
</dbReference>
<reference evidence="6 8" key="1">
    <citation type="submission" date="2016-01" db="EMBL/GenBank/DDBJ databases">
        <title>Draft Genome Sequences of Seven Thermophilic Sporeformers Isolated from Foods.</title>
        <authorList>
            <person name="Berendsen E.M."/>
            <person name="Wells-Bennik M.H."/>
            <person name="Krawcyk A.O."/>
            <person name="De Jong A."/>
            <person name="Holsappel S."/>
            <person name="Eijlander R.T."/>
            <person name="Kuipers O.P."/>
        </authorList>
    </citation>
    <scope>NUCLEOTIDE SEQUENCE [LARGE SCALE GENOMIC DNA]</scope>
    <source>
        <strain evidence="6 8">B4109</strain>
    </source>
</reference>
<feature type="active site" evidence="1">
    <location>
        <position position="234"/>
    </location>
</feature>
<reference evidence="7 9" key="3">
    <citation type="submission" date="2018-10" db="EMBL/GenBank/DDBJ databases">
        <title>Geobacillus stearothermophilus in processing lines of powdered infant formula.</title>
        <authorList>
            <person name="Rhee M.S."/>
            <person name="Choi I.-G."/>
            <person name="Cho T.J."/>
            <person name="Park B."/>
        </authorList>
    </citation>
    <scope>NUCLEOTIDE SEQUENCE [LARGE SCALE GENOMIC DNA]</scope>
    <source>
        <strain evidence="7 9">FHS-PPGT130</strain>
    </source>
</reference>
<dbReference type="Proteomes" id="UP000075424">
    <property type="component" value="Unassembled WGS sequence"/>
</dbReference>
<dbReference type="InterPro" id="IPR036034">
    <property type="entry name" value="PDZ_sf"/>
</dbReference>
<dbReference type="GO" id="GO:0004176">
    <property type="term" value="F:ATP-dependent peptidase activity"/>
    <property type="evidence" value="ECO:0007669"/>
    <property type="project" value="UniProtKB-UniRule"/>
</dbReference>
<dbReference type="SUPFAM" id="SSF54211">
    <property type="entry name" value="Ribosomal protein S5 domain 2-like"/>
    <property type="match status" value="1"/>
</dbReference>
<keyword evidence="1" id="KW-0645">Protease</keyword>
<feature type="active site" evidence="1">
    <location>
        <position position="279"/>
    </location>
</feature>
<organism evidence="7 9">
    <name type="scientific">Geobacillus stearothermophilus</name>
    <name type="common">Bacillus stearothermophilus</name>
    <dbReference type="NCBI Taxonomy" id="1422"/>
    <lineage>
        <taxon>Bacteria</taxon>
        <taxon>Bacillati</taxon>
        <taxon>Bacillota</taxon>
        <taxon>Bacilli</taxon>
        <taxon>Bacillales</taxon>
        <taxon>Anoxybacillaceae</taxon>
        <taxon>Geobacillus</taxon>
    </lineage>
</organism>
<dbReference type="GO" id="GO:0030163">
    <property type="term" value="P:protein catabolic process"/>
    <property type="evidence" value="ECO:0007669"/>
    <property type="project" value="InterPro"/>
</dbReference>
<keyword evidence="1" id="KW-0720">Serine protease</keyword>
<accession>A0A0K9HK92</accession>
<dbReference type="EMBL" id="LUCS01000009">
    <property type="protein sequence ID" value="KAF6512063.1"/>
    <property type="molecule type" value="Genomic_DNA"/>
</dbReference>
<keyword evidence="2" id="KW-0472">Membrane</keyword>
<evidence type="ECO:0000313" key="10">
    <source>
        <dbReference type="Proteomes" id="UP000773850"/>
    </source>
</evidence>
<keyword evidence="2" id="KW-0812">Transmembrane</keyword>
<evidence type="ECO:0000313" key="8">
    <source>
        <dbReference type="Proteomes" id="UP000075424"/>
    </source>
</evidence>
<reference evidence="5 10" key="2">
    <citation type="submission" date="2016-03" db="EMBL/GenBank/DDBJ databases">
        <title>Spore heat resistance.</title>
        <authorList>
            <person name="Boekhorst J."/>
            <person name="Berendsen E.M."/>
            <person name="Wells-Bennik M.H."/>
            <person name="Kuipers O.P."/>
        </authorList>
    </citation>
    <scope>NUCLEOTIDE SEQUENCE [LARGE SCALE GENOMIC DNA]</scope>
    <source>
        <strain evidence="5 10">GS8</strain>
    </source>
</reference>
<keyword evidence="1" id="KW-0378">Hydrolase</keyword>
<dbReference type="AlphaFoldDB" id="A0A0K9HK92"/>
<dbReference type="InterPro" id="IPR020568">
    <property type="entry name" value="Ribosomal_Su5_D2-typ_SF"/>
</dbReference>
<dbReference type="NCBIfam" id="NF041438">
    <property type="entry name" value="SepM_fam_S16"/>
    <property type="match status" value="1"/>
</dbReference>
<feature type="domain" description="PDZ" evidence="3">
    <location>
        <begin position="100"/>
        <end position="184"/>
    </location>
</feature>
<dbReference type="GeneID" id="89611680"/>
<proteinExistence type="inferred from homology"/>
<dbReference type="InterPro" id="IPR039381">
    <property type="entry name" value="La_PDZ"/>
</dbReference>
<dbReference type="Gene3D" id="2.30.42.10">
    <property type="match status" value="1"/>
</dbReference>
<dbReference type="Pfam" id="PF05362">
    <property type="entry name" value="Lon_C"/>
    <property type="match status" value="1"/>
</dbReference>
<dbReference type="Proteomes" id="UP000773850">
    <property type="component" value="Unassembled WGS sequence"/>
</dbReference>
<evidence type="ECO:0000256" key="1">
    <source>
        <dbReference type="PROSITE-ProRule" id="PRU01122"/>
    </source>
</evidence>
<sequence>MKKRTYIAAFFFGAVLAVLLIFMKLPYYVTMPGSAQKLTPLVHVEHGDRDAGAFMLTTVRMGRANVIAYLLAHIRPFYELHPVEEIKQEGESDKEYTMRQLELMEQSKEAAIVVAYRHAGKPVSYEPKGVYVMNVLPDMPAEGRLQAGDRLAALDGRPLTTSEQIIDYIRKKKEGDRVRIAFVREGERREVELRLKPFPHHPNQIGLGVTLMTDYDVRTDPPVDVDSEQIGGPSAGLMFSLEIYNQLVEEDMTKGHNIAGTGTIDIHGQVGPIGGVSQKVVAADRAGAEVFFAPNEHGSPSSNYREAVQTAKKIGTNMKIVPVDTFEDAIRYLRSMPEA</sequence>
<dbReference type="Gene3D" id="3.30.230.10">
    <property type="match status" value="1"/>
</dbReference>
<dbReference type="Pfam" id="PF13180">
    <property type="entry name" value="PDZ_2"/>
    <property type="match status" value="1"/>
</dbReference>
<evidence type="ECO:0000313" key="9">
    <source>
        <dbReference type="Proteomes" id="UP000266922"/>
    </source>
</evidence>
<dbReference type="SUPFAM" id="SSF50156">
    <property type="entry name" value="PDZ domain-like"/>
    <property type="match status" value="1"/>
</dbReference>
<dbReference type="GO" id="GO:0005524">
    <property type="term" value="F:ATP binding"/>
    <property type="evidence" value="ECO:0007669"/>
    <property type="project" value="InterPro"/>
</dbReference>
<dbReference type="InterPro" id="IPR001478">
    <property type="entry name" value="PDZ"/>
</dbReference>
<name>A0A0K9HK92_GEOSE</name>
<evidence type="ECO:0000313" key="7">
    <source>
        <dbReference type="EMBL" id="RLQ15377.1"/>
    </source>
</evidence>
<feature type="transmembrane region" description="Helical" evidence="2">
    <location>
        <begin position="7"/>
        <end position="29"/>
    </location>
</feature>
<dbReference type="InterPro" id="IPR027065">
    <property type="entry name" value="Lon_Prtase"/>
</dbReference>
<dbReference type="PANTHER" id="PTHR10046">
    <property type="entry name" value="ATP DEPENDENT LON PROTEASE FAMILY MEMBER"/>
    <property type="match status" value="1"/>
</dbReference>
<evidence type="ECO:0000313" key="5">
    <source>
        <dbReference type="EMBL" id="KAF6512063.1"/>
    </source>
</evidence>
<keyword evidence="2" id="KW-1133">Transmembrane helix</keyword>
<evidence type="ECO:0000256" key="2">
    <source>
        <dbReference type="SAM" id="Phobius"/>
    </source>
</evidence>
<dbReference type="GO" id="GO:0006508">
    <property type="term" value="P:proteolysis"/>
    <property type="evidence" value="ECO:0007669"/>
    <property type="project" value="UniProtKB-KW"/>
</dbReference>
<dbReference type="PROSITE" id="PS50106">
    <property type="entry name" value="PDZ"/>
    <property type="match status" value="1"/>
</dbReference>
<dbReference type="PROSITE" id="PS51786">
    <property type="entry name" value="LON_PROTEOLYTIC"/>
    <property type="match status" value="1"/>
</dbReference>
<dbReference type="EC" id="3.4.21.53" evidence="1"/>
<evidence type="ECO:0000259" key="4">
    <source>
        <dbReference type="PROSITE" id="PS51786"/>
    </source>
</evidence>
<gene>
    <name evidence="6" type="ORF">B4109_0840</name>
    <name evidence="7" type="ORF">D9548_00950</name>
    <name evidence="5" type="ORF">GS8_362</name>
</gene>
<dbReference type="GO" id="GO:0004252">
    <property type="term" value="F:serine-type endopeptidase activity"/>
    <property type="evidence" value="ECO:0007669"/>
    <property type="project" value="UniProtKB-UniRule"/>
</dbReference>
<dbReference type="InterPro" id="IPR014721">
    <property type="entry name" value="Ribsml_uS5_D2-typ_fold_subgr"/>
</dbReference>
<comment type="catalytic activity">
    <reaction evidence="1">
        <text>Hydrolysis of proteins in presence of ATP.</text>
        <dbReference type="EC" id="3.4.21.53"/>
    </reaction>
</comment>
<dbReference type="InterPro" id="IPR008269">
    <property type="entry name" value="Lon_proteolytic"/>
</dbReference>
<evidence type="ECO:0000259" key="3">
    <source>
        <dbReference type="PROSITE" id="PS50106"/>
    </source>
</evidence>
<dbReference type="RefSeq" id="WP_033016176.1">
    <property type="nucleotide sequence ID" value="NZ_CBCSGJ010000009.1"/>
</dbReference>